<feature type="chain" id="PRO_5012303577" description="Lipoprotein" evidence="1">
    <location>
        <begin position="21"/>
        <end position="87"/>
    </location>
</feature>
<reference evidence="2 3" key="1">
    <citation type="submission" date="2017-02" db="EMBL/GenBank/DDBJ databases">
        <title>Ketogulonicigenium robustum SPU B003 Genome sequencing and assembly.</title>
        <authorList>
            <person name="Li Y."/>
            <person name="Liu L."/>
            <person name="Wang C."/>
            <person name="Zhang M."/>
            <person name="Zhang T."/>
            <person name="Zhang Y."/>
        </authorList>
    </citation>
    <scope>NUCLEOTIDE SEQUENCE [LARGE SCALE GENOMIC DNA]</scope>
    <source>
        <strain evidence="2 3">SPU_B003</strain>
    </source>
</reference>
<evidence type="ECO:0000256" key="1">
    <source>
        <dbReference type="SAM" id="SignalP"/>
    </source>
</evidence>
<dbReference type="AlphaFoldDB" id="A0A1W6NYN8"/>
<keyword evidence="1" id="KW-0732">Signal</keyword>
<proteinExistence type="predicted"/>
<gene>
    <name evidence="2" type="ORF">BVG79_00785</name>
</gene>
<dbReference type="EMBL" id="CP019937">
    <property type="protein sequence ID" value="ARO14137.1"/>
    <property type="molecule type" value="Genomic_DNA"/>
</dbReference>
<sequence length="87" mass="9060">MKKYLLSLGMLPVLAGCAMIQPLIPSTTPPEPEPLPAAVVAVLPAGAPESVVMRDAQGCYLYSIEVTTPPSGFPLRDASGQPICAPR</sequence>
<dbReference type="OrthoDB" id="7869656at2"/>
<name>A0A1W6NYN8_9RHOB</name>
<organism evidence="2 3">
    <name type="scientific">Ketogulonicigenium robustum</name>
    <dbReference type="NCBI Taxonomy" id="92947"/>
    <lineage>
        <taxon>Bacteria</taxon>
        <taxon>Pseudomonadati</taxon>
        <taxon>Pseudomonadota</taxon>
        <taxon>Alphaproteobacteria</taxon>
        <taxon>Rhodobacterales</taxon>
        <taxon>Roseobacteraceae</taxon>
        <taxon>Ketogulonicigenium</taxon>
    </lineage>
</organism>
<evidence type="ECO:0000313" key="2">
    <source>
        <dbReference type="EMBL" id="ARO14137.1"/>
    </source>
</evidence>
<dbReference type="STRING" id="92947.BVG79_00785"/>
<dbReference type="PROSITE" id="PS51257">
    <property type="entry name" value="PROKAR_LIPOPROTEIN"/>
    <property type="match status" value="1"/>
</dbReference>
<feature type="signal peptide" evidence="1">
    <location>
        <begin position="1"/>
        <end position="20"/>
    </location>
</feature>
<evidence type="ECO:0000313" key="3">
    <source>
        <dbReference type="Proteomes" id="UP000242447"/>
    </source>
</evidence>
<dbReference type="RefSeq" id="WP_085785736.1">
    <property type="nucleotide sequence ID" value="NZ_CP019937.1"/>
</dbReference>
<keyword evidence="3" id="KW-1185">Reference proteome</keyword>
<protein>
    <recommendedName>
        <fullName evidence="4">Lipoprotein</fullName>
    </recommendedName>
</protein>
<accession>A0A1W6NYN8</accession>
<dbReference type="KEGG" id="kro:BVG79_00785"/>
<evidence type="ECO:0008006" key="4">
    <source>
        <dbReference type="Google" id="ProtNLM"/>
    </source>
</evidence>
<dbReference type="Proteomes" id="UP000242447">
    <property type="component" value="Chromosome"/>
</dbReference>